<dbReference type="Pfam" id="PF04055">
    <property type="entry name" value="Radical_SAM"/>
    <property type="match status" value="1"/>
</dbReference>
<comment type="caution">
    <text evidence="16">The sequence shown here is derived from an EMBL/GenBank/DDBJ whole genome shotgun (WGS) entry which is preliminary data.</text>
</comment>
<dbReference type="HAMAP" id="MF_01694">
    <property type="entry name" value="BioB"/>
    <property type="match status" value="1"/>
</dbReference>
<evidence type="ECO:0000256" key="8">
    <source>
        <dbReference type="ARBA" id="ARBA00022723"/>
    </source>
</evidence>
<feature type="domain" description="Radical SAM core" evidence="15">
    <location>
        <begin position="61"/>
        <end position="291"/>
    </location>
</feature>
<keyword evidence="10 13" id="KW-0408">Iron</keyword>
<feature type="binding site" evidence="13 14">
    <location>
        <position position="79"/>
    </location>
    <ligand>
        <name>[4Fe-4S] cluster</name>
        <dbReference type="ChEBI" id="CHEBI:49883"/>
        <note>4Fe-4S-S-AdoMet</note>
    </ligand>
</feature>
<comment type="similarity">
    <text evidence="2 13">Belongs to the radical SAM superfamily. Biotin synthase family.</text>
</comment>
<feature type="binding site" evidence="13 14">
    <location>
        <position position="286"/>
    </location>
    <ligand>
        <name>[2Fe-2S] cluster</name>
        <dbReference type="ChEBI" id="CHEBI:190135"/>
    </ligand>
</feature>
<feature type="binding site" evidence="13 14">
    <location>
        <position position="216"/>
    </location>
    <ligand>
        <name>[2Fe-2S] cluster</name>
        <dbReference type="ChEBI" id="CHEBI:190135"/>
    </ligand>
</feature>
<comment type="pathway">
    <text evidence="1 13">Cofactor biosynthesis; biotin biosynthesis; biotin from 7,8-diaminononanoate: step 2/2.</text>
</comment>
<keyword evidence="6 13" id="KW-0949">S-adenosyl-L-methionine</keyword>
<evidence type="ECO:0000256" key="10">
    <source>
        <dbReference type="ARBA" id="ARBA00023004"/>
    </source>
</evidence>
<dbReference type="SFLD" id="SFLDG01278">
    <property type="entry name" value="biotin_synthase_like"/>
    <property type="match status" value="1"/>
</dbReference>
<dbReference type="GO" id="GO:0009102">
    <property type="term" value="P:biotin biosynthetic process"/>
    <property type="evidence" value="ECO:0007669"/>
    <property type="project" value="UniProtKB-UniRule"/>
</dbReference>
<evidence type="ECO:0000256" key="7">
    <source>
        <dbReference type="ARBA" id="ARBA00022714"/>
    </source>
</evidence>
<dbReference type="NCBIfam" id="TIGR00433">
    <property type="entry name" value="bioB"/>
    <property type="match status" value="1"/>
</dbReference>
<evidence type="ECO:0000256" key="5">
    <source>
        <dbReference type="ARBA" id="ARBA00022679"/>
    </source>
</evidence>
<dbReference type="AlphaFoldDB" id="A0A7V4DE17"/>
<keyword evidence="4 13" id="KW-0004">4Fe-4S</keyword>
<keyword evidence="7 13" id="KW-0001">2Fe-2S</keyword>
<comment type="cofactor">
    <cofactor evidence="13 14">
        <name>[4Fe-4S] cluster</name>
        <dbReference type="ChEBI" id="CHEBI:49883"/>
    </cofactor>
    <text evidence="13 14">Binds 1 [4Fe-4S] cluster. The cluster is coordinated with 3 cysteines and an exchangeable S-adenosyl-L-methionine.</text>
</comment>
<evidence type="ECO:0000256" key="11">
    <source>
        <dbReference type="ARBA" id="ARBA00023014"/>
    </source>
</evidence>
<dbReference type="EMBL" id="DTFV01000040">
    <property type="protein sequence ID" value="HGI30180.1"/>
    <property type="molecule type" value="Genomic_DNA"/>
</dbReference>
<evidence type="ECO:0000256" key="3">
    <source>
        <dbReference type="ARBA" id="ARBA00012236"/>
    </source>
</evidence>
<evidence type="ECO:0000256" key="1">
    <source>
        <dbReference type="ARBA" id="ARBA00004942"/>
    </source>
</evidence>
<comment type="cofactor">
    <cofactor evidence="13">
        <name>[2Fe-2S] cluster</name>
        <dbReference type="ChEBI" id="CHEBI:190135"/>
    </cofactor>
    <text evidence="13">Binds 1 [2Fe-2S] cluster. The cluster is coordinated with 3 cysteines and 1 arginine.</text>
</comment>
<dbReference type="PROSITE" id="PS51918">
    <property type="entry name" value="RADICAL_SAM"/>
    <property type="match status" value="1"/>
</dbReference>
<dbReference type="Pfam" id="PF06968">
    <property type="entry name" value="BATS"/>
    <property type="match status" value="1"/>
</dbReference>
<dbReference type="InterPro" id="IPR002684">
    <property type="entry name" value="Biotin_synth/BioAB"/>
</dbReference>
<dbReference type="UniPathway" id="UPA00078">
    <property type="reaction ID" value="UER00162"/>
</dbReference>
<feature type="binding site" evidence="13 14">
    <location>
        <position position="83"/>
    </location>
    <ligand>
        <name>[4Fe-4S] cluster</name>
        <dbReference type="ChEBI" id="CHEBI:49883"/>
        <note>4Fe-4S-S-AdoMet</note>
    </ligand>
</feature>
<accession>A0A7V4DE17</accession>
<dbReference type="GO" id="GO:0005506">
    <property type="term" value="F:iron ion binding"/>
    <property type="evidence" value="ECO:0007669"/>
    <property type="project" value="UniProtKB-UniRule"/>
</dbReference>
<dbReference type="EC" id="2.8.1.6" evidence="3 13"/>
<dbReference type="SMART" id="SM00729">
    <property type="entry name" value="Elp3"/>
    <property type="match status" value="1"/>
</dbReference>
<evidence type="ECO:0000256" key="12">
    <source>
        <dbReference type="ARBA" id="ARBA00051157"/>
    </source>
</evidence>
<keyword evidence="8 13" id="KW-0479">Metal-binding</keyword>
<gene>
    <name evidence="13 16" type="primary">bioB</name>
    <name evidence="16" type="ORF">ENV30_02525</name>
</gene>
<comment type="cofactor">
    <cofactor evidence="14">
        <name>[2Fe-2S] cluster</name>
        <dbReference type="ChEBI" id="CHEBI:190135"/>
    </cofactor>
    <text evidence="14">Binds 1 [2Fe-2S] cluster. The cluster is coordinated with 3 cysteines and 1 arginine.</text>
</comment>
<dbReference type="InterPro" id="IPR007197">
    <property type="entry name" value="rSAM"/>
</dbReference>
<dbReference type="Gene3D" id="3.20.20.70">
    <property type="entry name" value="Aldolase class I"/>
    <property type="match status" value="1"/>
</dbReference>
<evidence type="ECO:0000256" key="13">
    <source>
        <dbReference type="HAMAP-Rule" id="MF_01694"/>
    </source>
</evidence>
<dbReference type="InterPro" id="IPR013785">
    <property type="entry name" value="Aldolase_TIM"/>
</dbReference>
<evidence type="ECO:0000256" key="4">
    <source>
        <dbReference type="ARBA" id="ARBA00022485"/>
    </source>
</evidence>
<comment type="function">
    <text evidence="13">Catalyzes the conversion of dethiobiotin (DTB) to biotin by the insertion of a sulfur atom into dethiobiotin via a radical-based mechanism.</text>
</comment>
<dbReference type="InterPro" id="IPR006638">
    <property type="entry name" value="Elp3/MiaA/NifB-like_rSAM"/>
</dbReference>
<dbReference type="SUPFAM" id="SSF102114">
    <property type="entry name" value="Radical SAM enzymes"/>
    <property type="match status" value="1"/>
</dbReference>
<evidence type="ECO:0000256" key="14">
    <source>
        <dbReference type="PIRSR" id="PIRSR001619-1"/>
    </source>
</evidence>
<dbReference type="GO" id="GO:0051537">
    <property type="term" value="F:2 iron, 2 sulfur cluster binding"/>
    <property type="evidence" value="ECO:0007669"/>
    <property type="project" value="UniProtKB-KW"/>
</dbReference>
<keyword evidence="5 13" id="KW-0808">Transferase</keyword>
<dbReference type="InterPro" id="IPR010722">
    <property type="entry name" value="BATS_dom"/>
</dbReference>
<reference evidence="16" key="1">
    <citation type="journal article" date="2020" name="mSystems">
        <title>Genome- and Community-Level Interaction Insights into Carbon Utilization and Element Cycling Functions of Hydrothermarchaeota in Hydrothermal Sediment.</title>
        <authorList>
            <person name="Zhou Z."/>
            <person name="Liu Y."/>
            <person name="Xu W."/>
            <person name="Pan J."/>
            <person name="Luo Z.H."/>
            <person name="Li M."/>
        </authorList>
    </citation>
    <scope>NUCLEOTIDE SEQUENCE [LARGE SCALE GENOMIC DNA]</scope>
    <source>
        <strain evidence="16">SpSt-747</strain>
    </source>
</reference>
<evidence type="ECO:0000313" key="16">
    <source>
        <dbReference type="EMBL" id="HGI30180.1"/>
    </source>
</evidence>
<dbReference type="GO" id="GO:0051539">
    <property type="term" value="F:4 iron, 4 sulfur cluster binding"/>
    <property type="evidence" value="ECO:0007669"/>
    <property type="project" value="UniProtKB-KW"/>
</dbReference>
<evidence type="ECO:0000259" key="15">
    <source>
        <dbReference type="PROSITE" id="PS51918"/>
    </source>
</evidence>
<dbReference type="PIRSF" id="PIRSF001619">
    <property type="entry name" value="Biotin_synth"/>
    <property type="match status" value="1"/>
</dbReference>
<keyword evidence="11 13" id="KW-0411">Iron-sulfur</keyword>
<dbReference type="InterPro" id="IPR058240">
    <property type="entry name" value="rSAM_sf"/>
</dbReference>
<protein>
    <recommendedName>
        <fullName evidence="3 13">Biotin synthase</fullName>
        <ecNumber evidence="3 13">2.8.1.6</ecNumber>
    </recommendedName>
</protein>
<proteinExistence type="inferred from homology"/>
<dbReference type="SFLD" id="SFLDS00029">
    <property type="entry name" value="Radical_SAM"/>
    <property type="match status" value="1"/>
</dbReference>
<sequence length="340" mass="37218">MVNLRTLFRGKLVVFPVIQQALEIVLSGGSIGREEALELCNLPQEAMLDLLVAAHRIRLAYKGTAVELCSIVNAKSGRCTENCAFCAQSAHHHTAVDVYPLLPAEELIRRARSAAVSGVHRFGIVTSGTRISLLEEWREILRAVEVIATEGKIWPDASLGFLTSEQARELQEAGLCMYHHNLETAPSFFRQICTTHDIAEDIATVEVAKEAGLKVCCGGILGMGETPAQRVELALLLRELDVDSVPLNFLNPIPGTPLEHRPLMEPWEALKSVAIFRFILPDKNIRLCGGKEKTLRQLLPLGLLAGADSLMTGNYLTTQGRESSLDLEMIRDLGLVIAPA</sequence>
<dbReference type="PANTHER" id="PTHR22976">
    <property type="entry name" value="BIOTIN SYNTHASE"/>
    <property type="match status" value="1"/>
</dbReference>
<feature type="binding site" evidence="13 14">
    <location>
        <position position="86"/>
    </location>
    <ligand>
        <name>[4Fe-4S] cluster</name>
        <dbReference type="ChEBI" id="CHEBI:49883"/>
        <note>4Fe-4S-S-AdoMet</note>
    </ligand>
</feature>
<organism evidence="16">
    <name type="scientific">Candidatus Caldatribacterium californiense</name>
    <dbReference type="NCBI Taxonomy" id="1454726"/>
    <lineage>
        <taxon>Bacteria</taxon>
        <taxon>Pseudomonadati</taxon>
        <taxon>Atribacterota</taxon>
        <taxon>Atribacteria</taxon>
        <taxon>Atribacterales</taxon>
        <taxon>Candidatus Caldatribacteriaceae</taxon>
        <taxon>Candidatus Caldatribacterium</taxon>
    </lineage>
</organism>
<keyword evidence="9 13" id="KW-0093">Biotin biosynthesis</keyword>
<dbReference type="SFLD" id="SFLDG01060">
    <property type="entry name" value="BATS_domain_containing"/>
    <property type="match status" value="1"/>
</dbReference>
<evidence type="ECO:0000256" key="2">
    <source>
        <dbReference type="ARBA" id="ARBA00010765"/>
    </source>
</evidence>
<comment type="caution">
    <text evidence="13">Lacks conserved residue(s) required for the propagation of feature annotation.</text>
</comment>
<comment type="subunit">
    <text evidence="13">Homodimer.</text>
</comment>
<name>A0A7V4DE17_9BACT</name>
<dbReference type="GO" id="GO:0004076">
    <property type="term" value="F:biotin synthase activity"/>
    <property type="evidence" value="ECO:0007669"/>
    <property type="project" value="UniProtKB-UniRule"/>
</dbReference>
<dbReference type="SMART" id="SM00876">
    <property type="entry name" value="BATS"/>
    <property type="match status" value="1"/>
</dbReference>
<dbReference type="PANTHER" id="PTHR22976:SF2">
    <property type="entry name" value="BIOTIN SYNTHASE, MITOCHONDRIAL"/>
    <property type="match status" value="1"/>
</dbReference>
<comment type="catalytic activity">
    <reaction evidence="12 13">
        <text>(4R,5S)-dethiobiotin + (sulfur carrier)-SH + 2 reduced [2Fe-2S]-[ferredoxin] + 2 S-adenosyl-L-methionine = (sulfur carrier)-H + biotin + 2 5'-deoxyadenosine + 2 L-methionine + 2 oxidized [2Fe-2S]-[ferredoxin]</text>
        <dbReference type="Rhea" id="RHEA:22060"/>
        <dbReference type="Rhea" id="RHEA-COMP:10000"/>
        <dbReference type="Rhea" id="RHEA-COMP:10001"/>
        <dbReference type="Rhea" id="RHEA-COMP:14737"/>
        <dbReference type="Rhea" id="RHEA-COMP:14739"/>
        <dbReference type="ChEBI" id="CHEBI:17319"/>
        <dbReference type="ChEBI" id="CHEBI:29917"/>
        <dbReference type="ChEBI" id="CHEBI:33737"/>
        <dbReference type="ChEBI" id="CHEBI:33738"/>
        <dbReference type="ChEBI" id="CHEBI:57586"/>
        <dbReference type="ChEBI" id="CHEBI:57844"/>
        <dbReference type="ChEBI" id="CHEBI:59789"/>
        <dbReference type="ChEBI" id="CHEBI:64428"/>
        <dbReference type="ChEBI" id="CHEBI:149473"/>
        <dbReference type="EC" id="2.8.1.6"/>
    </reaction>
</comment>
<evidence type="ECO:0000256" key="6">
    <source>
        <dbReference type="ARBA" id="ARBA00022691"/>
    </source>
</evidence>
<dbReference type="CDD" id="cd01335">
    <property type="entry name" value="Radical_SAM"/>
    <property type="match status" value="1"/>
</dbReference>
<evidence type="ECO:0000256" key="9">
    <source>
        <dbReference type="ARBA" id="ARBA00022756"/>
    </source>
</evidence>
<dbReference type="InterPro" id="IPR024177">
    <property type="entry name" value="Biotin_synthase"/>
</dbReference>